<accession>A0AAN7CNZ4</accession>
<proteinExistence type="predicted"/>
<organism evidence="1 2">
    <name type="scientific">Corynascus novoguineensis</name>
    <dbReference type="NCBI Taxonomy" id="1126955"/>
    <lineage>
        <taxon>Eukaryota</taxon>
        <taxon>Fungi</taxon>
        <taxon>Dikarya</taxon>
        <taxon>Ascomycota</taxon>
        <taxon>Pezizomycotina</taxon>
        <taxon>Sordariomycetes</taxon>
        <taxon>Sordariomycetidae</taxon>
        <taxon>Sordariales</taxon>
        <taxon>Chaetomiaceae</taxon>
        <taxon>Corynascus</taxon>
    </lineage>
</organism>
<evidence type="ECO:0000313" key="2">
    <source>
        <dbReference type="Proteomes" id="UP001303647"/>
    </source>
</evidence>
<dbReference type="AlphaFoldDB" id="A0AAN7CNZ4"/>
<name>A0AAN7CNZ4_9PEZI</name>
<evidence type="ECO:0000313" key="1">
    <source>
        <dbReference type="EMBL" id="KAK4245589.1"/>
    </source>
</evidence>
<protein>
    <submittedName>
        <fullName evidence="1">Uncharacterized protein</fullName>
    </submittedName>
</protein>
<gene>
    <name evidence="1" type="ORF">C7999DRAFT_34076</name>
</gene>
<dbReference type="Proteomes" id="UP001303647">
    <property type="component" value="Unassembled WGS sequence"/>
</dbReference>
<dbReference type="EMBL" id="MU857697">
    <property type="protein sequence ID" value="KAK4245589.1"/>
    <property type="molecule type" value="Genomic_DNA"/>
</dbReference>
<keyword evidence="2" id="KW-1185">Reference proteome</keyword>
<reference evidence="1" key="1">
    <citation type="journal article" date="2023" name="Mol. Phylogenet. Evol.">
        <title>Genome-scale phylogeny and comparative genomics of the fungal order Sordariales.</title>
        <authorList>
            <person name="Hensen N."/>
            <person name="Bonometti L."/>
            <person name="Westerberg I."/>
            <person name="Brannstrom I.O."/>
            <person name="Guillou S."/>
            <person name="Cros-Aarteil S."/>
            <person name="Calhoun S."/>
            <person name="Haridas S."/>
            <person name="Kuo A."/>
            <person name="Mondo S."/>
            <person name="Pangilinan J."/>
            <person name="Riley R."/>
            <person name="LaButti K."/>
            <person name="Andreopoulos B."/>
            <person name="Lipzen A."/>
            <person name="Chen C."/>
            <person name="Yan M."/>
            <person name="Daum C."/>
            <person name="Ng V."/>
            <person name="Clum A."/>
            <person name="Steindorff A."/>
            <person name="Ohm R.A."/>
            <person name="Martin F."/>
            <person name="Silar P."/>
            <person name="Natvig D.O."/>
            <person name="Lalanne C."/>
            <person name="Gautier V."/>
            <person name="Ament-Velasquez S.L."/>
            <person name="Kruys A."/>
            <person name="Hutchinson M.I."/>
            <person name="Powell A.J."/>
            <person name="Barry K."/>
            <person name="Miller A.N."/>
            <person name="Grigoriev I.V."/>
            <person name="Debuchy R."/>
            <person name="Gladieux P."/>
            <person name="Hiltunen Thoren M."/>
            <person name="Johannesson H."/>
        </authorList>
    </citation>
    <scope>NUCLEOTIDE SEQUENCE</scope>
    <source>
        <strain evidence="1">CBS 359.72</strain>
    </source>
</reference>
<sequence length="196" mass="22478">METTTEATDSQKPEAFGEQEISLRALRKGLPDDTVIDAQVPEVRATTQDRFTNFDLFTISHVVIQVSISRQQDIFRYVGYHYDWNFPGPYWYFLGKIAAKALYNDGAKLDVLNYVPLVRQEFIAYTTPTWAAAVKAKEAKGVTELTPVNVVELNFKKPVPNEPLEISWAPARKLIISHIRRWHEDSDEEDMLEDSD</sequence>
<comment type="caution">
    <text evidence="1">The sequence shown here is derived from an EMBL/GenBank/DDBJ whole genome shotgun (WGS) entry which is preliminary data.</text>
</comment>
<reference evidence="1" key="2">
    <citation type="submission" date="2023-05" db="EMBL/GenBank/DDBJ databases">
        <authorList>
            <consortium name="Lawrence Berkeley National Laboratory"/>
            <person name="Steindorff A."/>
            <person name="Hensen N."/>
            <person name="Bonometti L."/>
            <person name="Westerberg I."/>
            <person name="Brannstrom I.O."/>
            <person name="Guillou S."/>
            <person name="Cros-Aarteil S."/>
            <person name="Calhoun S."/>
            <person name="Haridas S."/>
            <person name="Kuo A."/>
            <person name="Mondo S."/>
            <person name="Pangilinan J."/>
            <person name="Riley R."/>
            <person name="Labutti K."/>
            <person name="Andreopoulos B."/>
            <person name="Lipzen A."/>
            <person name="Chen C."/>
            <person name="Yanf M."/>
            <person name="Daum C."/>
            <person name="Ng V."/>
            <person name="Clum A."/>
            <person name="Ohm R."/>
            <person name="Martin F."/>
            <person name="Silar P."/>
            <person name="Natvig D."/>
            <person name="Lalanne C."/>
            <person name="Gautier V."/>
            <person name="Ament-Velasquez S.L."/>
            <person name="Kruys A."/>
            <person name="Hutchinson M.I."/>
            <person name="Powell A.J."/>
            <person name="Barry K."/>
            <person name="Miller A.N."/>
            <person name="Grigoriev I.V."/>
            <person name="Debuchy R."/>
            <person name="Gladieux P."/>
            <person name="Thoren M.H."/>
            <person name="Johannesson H."/>
        </authorList>
    </citation>
    <scope>NUCLEOTIDE SEQUENCE</scope>
    <source>
        <strain evidence="1">CBS 359.72</strain>
    </source>
</reference>